<reference evidence="1 2" key="1">
    <citation type="submission" date="2023-03" db="EMBL/GenBank/DDBJ databases">
        <title>Strain YYF002 represents a novel species in the genus Winogradskyella isolated from seawater.</title>
        <authorList>
            <person name="Fu Z.-Y."/>
        </authorList>
    </citation>
    <scope>NUCLEOTIDE SEQUENCE [LARGE SCALE GENOMIC DNA]</scope>
    <source>
        <strain evidence="1 2">YYF002</strain>
    </source>
</reference>
<evidence type="ECO:0000313" key="2">
    <source>
        <dbReference type="Proteomes" id="UP001529085"/>
    </source>
</evidence>
<dbReference type="Pfam" id="PF08907">
    <property type="entry name" value="DUF1853"/>
    <property type="match status" value="1"/>
</dbReference>
<evidence type="ECO:0000313" key="1">
    <source>
        <dbReference type="EMBL" id="MDG4715735.1"/>
    </source>
</evidence>
<comment type="caution">
    <text evidence="1">The sequence shown here is derived from an EMBL/GenBank/DDBJ whole genome shotgun (WGS) entry which is preliminary data.</text>
</comment>
<keyword evidence="2" id="KW-1185">Reference proteome</keyword>
<protein>
    <submittedName>
        <fullName evidence="1">DUF1853 family protein</fullName>
    </submittedName>
</protein>
<organism evidence="1 2">
    <name type="scientific">Winogradskyella marincola</name>
    <dbReference type="NCBI Taxonomy" id="3037795"/>
    <lineage>
        <taxon>Bacteria</taxon>
        <taxon>Pseudomonadati</taxon>
        <taxon>Bacteroidota</taxon>
        <taxon>Flavobacteriia</taxon>
        <taxon>Flavobacteriales</taxon>
        <taxon>Flavobacteriaceae</taxon>
        <taxon>Winogradskyella</taxon>
    </lineage>
</organism>
<dbReference type="Proteomes" id="UP001529085">
    <property type="component" value="Unassembled WGS sequence"/>
</dbReference>
<proteinExistence type="predicted"/>
<dbReference type="EMBL" id="JARSBN010000003">
    <property type="protein sequence ID" value="MDG4715735.1"/>
    <property type="molecule type" value="Genomic_DNA"/>
</dbReference>
<sequence>MAESLDFKDRFIGFQNTALLWNINSVKSLVQFSILSTQQEFCNNTIQKKLRLGKWIEVFTLFQLQQMDTVEILAENLQIKNNKQTIGEIDLLLLQNELPIHLEIAYKFYLFDDSQTYLNPLDYWIGPNRNDSLSLKLQKLKDKQLPLLHKPETKTVLKTLGYESHQFEQFVNFKAQLFLPYHNQNIAFDTLNKACIKGFYIHFNEIKLFRSYQFYIPNKLDWLVEPKLDVNWLSYNEAVNVIERFMTKKQSPLCWLKDKNNQLSKCFITWW</sequence>
<name>A0ABT6G117_9FLAO</name>
<dbReference type="InterPro" id="IPR015003">
    <property type="entry name" value="DUF1853"/>
</dbReference>
<dbReference type="RefSeq" id="WP_278005185.1">
    <property type="nucleotide sequence ID" value="NZ_JARSBN010000003.1"/>
</dbReference>
<accession>A0ABT6G117</accession>
<gene>
    <name evidence="1" type="ORF">P7122_07620</name>
</gene>